<sequence>MVTIDDARSLPFALRRDVEAQRRLYAVLSSPKRMFYVHGIVVLWDLHCAKRWITKEDFIETLATRFENYLIEGNLGVRDEFLDKNFSIEEEDCADEEDPFLQARIVFRRLHETGWFELFKDAVEGSLRTTLVVGEQASRLAEFVAAEQRHAHVDSTSCVLNVRVGLEHAQGALNQMRSGSRGLDDAVLRSVVGRELCEALKNAQERSAVLNARIRRTCHEFKLTSMRIAGCRTQYDLQLVMDDYEQGLFDSIMQPLRIEDGFDRNGDAIVRMLDAWSVDSELLSLVHETSRLPGMPEGLSRPFEFIQDVRYAYAVRVRDAWEYALSLEKRITSEMSKKHRMLLGGTSTMAAAYERAIMHIAQSDDALAACALEAMQDVLFLPGKGPFDDSCLSTFRAYDDAEKMNRVRIADRGDMATVCRADAVAESALTRAGKKMQRMIARQGSLDGSSLPLSSRADRVEQMLYVLAADSKDSTYVVPRIDDEDRVVSDGQNIARVRFVERASR</sequence>
<dbReference type="InParanoid" id="K0YKJ9"/>
<gene>
    <name evidence="1" type="ORF">HMPREF9451_00817</name>
</gene>
<dbReference type="InterPro" id="IPR043773">
    <property type="entry name" value="JetA"/>
</dbReference>
<dbReference type="RefSeq" id="WP_009139037.1">
    <property type="nucleotide sequence ID" value="NZ_JH815198.1"/>
</dbReference>
<dbReference type="AlphaFoldDB" id="K0YKJ9"/>
<proteinExistence type="predicted"/>
<keyword evidence="2" id="KW-1185">Reference proteome</keyword>
<accession>K0YKJ9</accession>
<evidence type="ECO:0000313" key="2">
    <source>
        <dbReference type="Proteomes" id="UP000006069"/>
    </source>
</evidence>
<dbReference type="Pfam" id="PF18982">
    <property type="entry name" value="JetA"/>
    <property type="match status" value="1"/>
</dbReference>
<dbReference type="OrthoDB" id="9898681at2"/>
<reference evidence="1 2" key="1">
    <citation type="submission" date="2012-08" db="EMBL/GenBank/DDBJ databases">
        <title>The Genome Sequence of Slackia piriformis YIT 12062.</title>
        <authorList>
            <consortium name="The Broad Institute Genome Sequencing Platform"/>
            <person name="Earl A."/>
            <person name="Ward D."/>
            <person name="Feldgarden M."/>
            <person name="Gevers D."/>
            <person name="Morotomi M."/>
            <person name="Walker B."/>
            <person name="Young S.K."/>
            <person name="Zeng Q."/>
            <person name="Gargeya S."/>
            <person name="Fitzgerald M."/>
            <person name="Haas B."/>
            <person name="Abouelleil A."/>
            <person name="Alvarado L."/>
            <person name="Arachchi H.M."/>
            <person name="Berlin A.M."/>
            <person name="Chapman S.B."/>
            <person name="Goldberg J."/>
            <person name="Griggs A."/>
            <person name="Gujja S."/>
            <person name="Hansen M."/>
            <person name="Howarth C."/>
            <person name="Imamovic A."/>
            <person name="Larimer J."/>
            <person name="McCowen C."/>
            <person name="Montmayeur A."/>
            <person name="Murphy C."/>
            <person name="Neiman D."/>
            <person name="Pearson M."/>
            <person name="Priest M."/>
            <person name="Roberts A."/>
            <person name="Saif S."/>
            <person name="Shea T."/>
            <person name="Sisk P."/>
            <person name="Sykes S."/>
            <person name="Wortman J."/>
            <person name="Nusbaum C."/>
            <person name="Birren B."/>
        </authorList>
    </citation>
    <scope>NUCLEOTIDE SEQUENCE [LARGE SCALE GENOMIC DNA]</scope>
    <source>
        <strain evidence="1 2">YIT 12062</strain>
    </source>
</reference>
<dbReference type="PATRIC" id="fig|742818.3.peg.870"/>
<comment type="caution">
    <text evidence="1">The sequence shown here is derived from an EMBL/GenBank/DDBJ whole genome shotgun (WGS) entry which is preliminary data.</text>
</comment>
<dbReference type="HOGENOM" id="CLU_539575_0_0_11"/>
<name>K0YKJ9_9ACTN</name>
<dbReference type="EMBL" id="ADMD01000006">
    <property type="protein sequence ID" value="EJZ84107.1"/>
    <property type="molecule type" value="Genomic_DNA"/>
</dbReference>
<organism evidence="1 2">
    <name type="scientific">Slackia piriformis YIT 12062</name>
    <dbReference type="NCBI Taxonomy" id="742818"/>
    <lineage>
        <taxon>Bacteria</taxon>
        <taxon>Bacillati</taxon>
        <taxon>Actinomycetota</taxon>
        <taxon>Coriobacteriia</taxon>
        <taxon>Eggerthellales</taxon>
        <taxon>Eggerthellaceae</taxon>
        <taxon>Slackia</taxon>
    </lineage>
</organism>
<dbReference type="Proteomes" id="UP000006069">
    <property type="component" value="Unassembled WGS sequence"/>
</dbReference>
<evidence type="ECO:0000313" key="1">
    <source>
        <dbReference type="EMBL" id="EJZ84107.1"/>
    </source>
</evidence>
<protein>
    <submittedName>
        <fullName evidence="1">Uncharacterized protein</fullName>
    </submittedName>
</protein>